<dbReference type="SUPFAM" id="SSF49599">
    <property type="entry name" value="TRAF domain-like"/>
    <property type="match status" value="1"/>
</dbReference>
<dbReference type="AGR" id="WB:WBGene00018668"/>
<dbReference type="GeneID" id="186093"/>
<dbReference type="eggNOG" id="ENOG502RXUT">
    <property type="taxonomic scope" value="Eukaryota"/>
</dbReference>
<dbReference type="RefSeq" id="NP_494125.2">
    <property type="nucleotide sequence ID" value="NM_061724.4"/>
</dbReference>
<dbReference type="STRING" id="6239.F52C6.11.1"/>
<protein>
    <submittedName>
        <fullName evidence="3">BTB domain-containing protein</fullName>
    </submittedName>
</protein>
<dbReference type="SUPFAM" id="SSF54695">
    <property type="entry name" value="POZ domain"/>
    <property type="match status" value="1"/>
</dbReference>
<dbReference type="InterPro" id="IPR002083">
    <property type="entry name" value="MATH/TRAF_dom"/>
</dbReference>
<sequence length="304" mass="34918">MVAVKREFELSHVFKDVSKLEDGNTFYGPEEEHFNVQWRIVLIHQKEDVAVFLRYLHPKNEQAPWKIDSEFTLKLSNSSGKSVTKTGSDIWNSYDALGFCDVFEWDSLLKDYLIDDVIIIEVAVKIKNMSGIPKKKLKSFERSNEEFSDVILAVGDKKFFVLRKFLASHSTYFETLLLGNFAEADKSEVKLQDINSTDFQNLMEVRYGEYAIDEETVDGILHLAHLYDMPFPIKRCEEFLVDSSEKSTKEKLKVAKKYQLENLKASCLAKINTLEEIKAALAGDLDEMDPSVVHALFRKSLALH</sequence>
<evidence type="ECO:0000259" key="2">
    <source>
        <dbReference type="PROSITE" id="PS50144"/>
    </source>
</evidence>
<dbReference type="UCSC" id="F52C6.11">
    <property type="organism name" value="c. elegans"/>
</dbReference>
<dbReference type="CDD" id="cd00121">
    <property type="entry name" value="MATH"/>
    <property type="match status" value="1"/>
</dbReference>
<accession>O44818</accession>
<dbReference type="InterPro" id="IPR008974">
    <property type="entry name" value="TRAF-like"/>
</dbReference>
<dbReference type="WormBase" id="F52C6.11">
    <property type="protein sequence ID" value="CE35974"/>
    <property type="gene ID" value="WBGene00018668"/>
    <property type="gene designation" value="bath-2"/>
</dbReference>
<dbReference type="AlphaFoldDB" id="O44818"/>
<dbReference type="PhylomeDB" id="O44818"/>
<evidence type="ECO:0000313" key="4">
    <source>
        <dbReference type="Proteomes" id="UP000001940"/>
    </source>
</evidence>
<dbReference type="SMR" id="O44818"/>
<dbReference type="Proteomes" id="UP000001940">
    <property type="component" value="Chromosome II"/>
</dbReference>
<keyword evidence="4" id="KW-1185">Reference proteome</keyword>
<dbReference type="InParanoid" id="O44818"/>
<dbReference type="SMART" id="SM00225">
    <property type="entry name" value="BTB"/>
    <property type="match status" value="1"/>
</dbReference>
<dbReference type="SMART" id="SM00061">
    <property type="entry name" value="MATH"/>
    <property type="match status" value="1"/>
</dbReference>
<dbReference type="EMBL" id="BX284602">
    <property type="protein sequence ID" value="CCD67522.1"/>
    <property type="molecule type" value="Genomic_DNA"/>
</dbReference>
<proteinExistence type="predicted"/>
<dbReference type="PIR" id="T32804">
    <property type="entry name" value="T32804"/>
</dbReference>
<dbReference type="PANTHER" id="PTHR22743:SF165">
    <property type="entry name" value="BTB AND MATH DOMAIN CONTAINING-RELATED"/>
    <property type="match status" value="1"/>
</dbReference>
<organism evidence="3 4">
    <name type="scientific">Caenorhabditis elegans</name>
    <dbReference type="NCBI Taxonomy" id="6239"/>
    <lineage>
        <taxon>Eukaryota</taxon>
        <taxon>Metazoa</taxon>
        <taxon>Ecdysozoa</taxon>
        <taxon>Nematoda</taxon>
        <taxon>Chromadorea</taxon>
        <taxon>Rhabditida</taxon>
        <taxon>Rhabditina</taxon>
        <taxon>Rhabditomorpha</taxon>
        <taxon>Rhabditoidea</taxon>
        <taxon>Rhabditidae</taxon>
        <taxon>Peloderinae</taxon>
        <taxon>Caenorhabditis</taxon>
    </lineage>
</organism>
<reference evidence="3 4" key="1">
    <citation type="journal article" date="1998" name="Science">
        <title>Genome sequence of the nematode C. elegans: a platform for investigating biology.</title>
        <authorList>
            <consortium name="The C. elegans sequencing consortium"/>
            <person name="Sulson J.E."/>
            <person name="Waterston R."/>
        </authorList>
    </citation>
    <scope>NUCLEOTIDE SEQUENCE [LARGE SCALE GENOMIC DNA]</scope>
    <source>
        <strain evidence="3 4">Bristol N2</strain>
    </source>
</reference>
<dbReference type="InterPro" id="IPR011333">
    <property type="entry name" value="SKP1/BTB/POZ_sf"/>
</dbReference>
<evidence type="ECO:0000313" key="5">
    <source>
        <dbReference type="WormBase" id="F52C6.11"/>
    </source>
</evidence>
<dbReference type="OrthoDB" id="6130897at2759"/>
<dbReference type="PROSITE" id="PS50144">
    <property type="entry name" value="MATH"/>
    <property type="match status" value="1"/>
</dbReference>
<dbReference type="PANTHER" id="PTHR22743">
    <property type="entry name" value="MEPRIN/TRAF-LIKE MATH FAMILY-C.ELEGANS"/>
    <property type="match status" value="1"/>
</dbReference>
<dbReference type="OMA" id="NLMEVRY"/>
<dbReference type="FunCoup" id="O44818">
    <property type="interactions" value="19"/>
</dbReference>
<dbReference type="KEGG" id="cel:CELE_F52C6.11"/>
<dbReference type="PROSITE" id="PS50097">
    <property type="entry name" value="BTB"/>
    <property type="match status" value="1"/>
</dbReference>
<evidence type="ECO:0000313" key="3">
    <source>
        <dbReference type="EMBL" id="CCD67522.1"/>
    </source>
</evidence>
<dbReference type="Bgee" id="WBGene00018668">
    <property type="expression patterns" value="Expressed in germ line (C elegans) and 3 other cell types or tissues"/>
</dbReference>
<dbReference type="InterPro" id="IPR052664">
    <property type="entry name" value="BTB-MATH_domain_protein"/>
</dbReference>
<dbReference type="Pfam" id="PF00651">
    <property type="entry name" value="BTB"/>
    <property type="match status" value="1"/>
</dbReference>
<feature type="domain" description="BTB" evidence="1">
    <location>
        <begin position="148"/>
        <end position="207"/>
    </location>
</feature>
<evidence type="ECO:0000259" key="1">
    <source>
        <dbReference type="PROSITE" id="PS50097"/>
    </source>
</evidence>
<dbReference type="HOGENOM" id="CLU_051249_1_0_1"/>
<dbReference type="Gene3D" id="2.60.210.10">
    <property type="entry name" value="Apoptosis, Tumor Necrosis Factor Receptor Associated Protein 2, Chain A"/>
    <property type="match status" value="1"/>
</dbReference>
<feature type="domain" description="MATH" evidence="2">
    <location>
        <begin position="7"/>
        <end position="124"/>
    </location>
</feature>
<dbReference type="Gene3D" id="3.30.710.10">
    <property type="entry name" value="Potassium Channel Kv1.1, Chain A"/>
    <property type="match status" value="1"/>
</dbReference>
<name>O44818_CAEEL</name>
<dbReference type="Pfam" id="PF00917">
    <property type="entry name" value="MATH"/>
    <property type="match status" value="1"/>
</dbReference>
<dbReference type="CTD" id="186093"/>
<dbReference type="PaxDb" id="6239-F52C6.11"/>
<gene>
    <name evidence="3 5" type="primary">bath-2</name>
    <name evidence="3" type="ORF">CELE_F52C6.11</name>
    <name evidence="5" type="ORF">F52C6.11</name>
</gene>
<dbReference type="InterPro" id="IPR000210">
    <property type="entry name" value="BTB/POZ_dom"/>
</dbReference>